<reference evidence="1 2" key="1">
    <citation type="submission" date="2016-04" db="EMBL/GenBank/DDBJ databases">
        <authorList>
            <person name="Evans L.H."/>
            <person name="Alamgir A."/>
            <person name="Owens N."/>
            <person name="Weber N.D."/>
            <person name="Virtaneva K."/>
            <person name="Barbian K."/>
            <person name="Babar A."/>
            <person name="Rosenke K."/>
        </authorList>
    </citation>
    <scope>NUCLEOTIDE SEQUENCE [LARGE SCALE GENOMIC DNA]</scope>
    <source>
        <strain evidence="1 2">PMB02</strain>
    </source>
</reference>
<dbReference type="Proteomes" id="UP000078316">
    <property type="component" value="Unassembled WGS sequence"/>
</dbReference>
<organism evidence="1 2">
    <name type="scientific">Methylobacterium platani</name>
    <dbReference type="NCBI Taxonomy" id="427683"/>
    <lineage>
        <taxon>Bacteria</taxon>
        <taxon>Pseudomonadati</taxon>
        <taxon>Pseudomonadota</taxon>
        <taxon>Alphaproteobacteria</taxon>
        <taxon>Hyphomicrobiales</taxon>
        <taxon>Methylobacteriaceae</taxon>
        <taxon>Methylobacterium</taxon>
    </lineage>
</organism>
<comment type="caution">
    <text evidence="1">The sequence shown here is derived from an EMBL/GenBank/DDBJ whole genome shotgun (WGS) entry which is preliminary data.</text>
</comment>
<gene>
    <name evidence="1" type="ORF">A5481_11280</name>
</gene>
<dbReference type="AlphaFoldDB" id="A0A179SBQ2"/>
<sequence>MWTLAARADLLRETLLYVTCLIDVDRVLLAQRLHAPRRIGRPWLWSQCAVLDGILCALRQLSHYFPPWGTVYSWF</sequence>
<accession>A0A179SBQ2</accession>
<evidence type="ECO:0000313" key="2">
    <source>
        <dbReference type="Proteomes" id="UP000078316"/>
    </source>
</evidence>
<protein>
    <submittedName>
        <fullName evidence="1">Uncharacterized protein</fullName>
    </submittedName>
</protein>
<evidence type="ECO:0000313" key="1">
    <source>
        <dbReference type="EMBL" id="OAS25071.1"/>
    </source>
</evidence>
<dbReference type="EMBL" id="LWHQ01000019">
    <property type="protein sequence ID" value="OAS25071.1"/>
    <property type="molecule type" value="Genomic_DNA"/>
</dbReference>
<proteinExistence type="predicted"/>
<name>A0A179SBQ2_9HYPH</name>